<evidence type="ECO:0000313" key="5">
    <source>
        <dbReference type="Proteomes" id="UP001162734"/>
    </source>
</evidence>
<dbReference type="PANTHER" id="PTHR34216">
    <property type="match status" value="1"/>
</dbReference>
<dbReference type="SUPFAM" id="SSF88713">
    <property type="entry name" value="Glycoside hydrolase/deacetylase"/>
    <property type="match status" value="1"/>
</dbReference>
<reference evidence="5" key="1">
    <citation type="journal article" date="2022" name="Int. J. Syst. Evol. Microbiol.">
        <title>Anaeromyxobacter oryzae sp. nov., Anaeromyxobacter diazotrophicus sp. nov. and Anaeromyxobacter paludicola sp. nov., isolated from paddy soils.</title>
        <authorList>
            <person name="Itoh H."/>
            <person name="Xu Z."/>
            <person name="Mise K."/>
            <person name="Masuda Y."/>
            <person name="Ushijima N."/>
            <person name="Hayakawa C."/>
            <person name="Shiratori Y."/>
            <person name="Senoo K."/>
        </authorList>
    </citation>
    <scope>NUCLEOTIDE SEQUENCE [LARGE SCALE GENOMIC DNA]</scope>
    <source>
        <strain evidence="5">Red630</strain>
    </source>
</reference>
<dbReference type="InterPro" id="IPR051398">
    <property type="entry name" value="Polysacch_Deacetylase"/>
</dbReference>
<gene>
    <name evidence="4" type="ORF">AMPC_25040</name>
</gene>
<dbReference type="InterPro" id="IPR011330">
    <property type="entry name" value="Glyco_hydro/deAcase_b/a-brl"/>
</dbReference>
<accession>A0ABN6NAF7</accession>
<dbReference type="GO" id="GO:0016740">
    <property type="term" value="F:transferase activity"/>
    <property type="evidence" value="ECO:0007669"/>
    <property type="project" value="UniProtKB-KW"/>
</dbReference>
<evidence type="ECO:0000259" key="3">
    <source>
        <dbReference type="PROSITE" id="PS51677"/>
    </source>
</evidence>
<dbReference type="Gene3D" id="3.20.20.370">
    <property type="entry name" value="Glycoside hydrolase/deacetylase"/>
    <property type="match status" value="1"/>
</dbReference>
<keyword evidence="5" id="KW-1185">Reference proteome</keyword>
<feature type="domain" description="NodB homology" evidence="3">
    <location>
        <begin position="57"/>
        <end position="256"/>
    </location>
</feature>
<evidence type="ECO:0000313" key="4">
    <source>
        <dbReference type="EMBL" id="BDG09391.1"/>
    </source>
</evidence>
<dbReference type="RefSeq" id="WP_248341537.1">
    <property type="nucleotide sequence ID" value="NZ_AP025592.1"/>
</dbReference>
<dbReference type="PROSITE" id="PS51677">
    <property type="entry name" value="NODB"/>
    <property type="match status" value="1"/>
</dbReference>
<dbReference type="CDD" id="cd10918">
    <property type="entry name" value="CE4_NodB_like_5s_6s"/>
    <property type="match status" value="1"/>
</dbReference>
<keyword evidence="4" id="KW-0808">Transferase</keyword>
<dbReference type="Proteomes" id="UP001162734">
    <property type="component" value="Chromosome"/>
</dbReference>
<keyword evidence="2" id="KW-0732">Signal</keyword>
<organism evidence="4 5">
    <name type="scientific">Anaeromyxobacter paludicola</name>
    <dbReference type="NCBI Taxonomy" id="2918171"/>
    <lineage>
        <taxon>Bacteria</taxon>
        <taxon>Pseudomonadati</taxon>
        <taxon>Myxococcota</taxon>
        <taxon>Myxococcia</taxon>
        <taxon>Myxococcales</taxon>
        <taxon>Cystobacterineae</taxon>
        <taxon>Anaeromyxobacteraceae</taxon>
        <taxon>Anaeromyxobacter</taxon>
    </lineage>
</organism>
<dbReference type="Pfam" id="PF01522">
    <property type="entry name" value="Polysacc_deac_1"/>
    <property type="match status" value="1"/>
</dbReference>
<dbReference type="PANTHER" id="PTHR34216:SF3">
    <property type="entry name" value="POLY-BETA-1,6-N-ACETYL-D-GLUCOSAMINE N-DEACETYLASE"/>
    <property type="match status" value="1"/>
</dbReference>
<evidence type="ECO:0000256" key="1">
    <source>
        <dbReference type="ARBA" id="ARBA00004613"/>
    </source>
</evidence>
<proteinExistence type="predicted"/>
<dbReference type="EMBL" id="AP025592">
    <property type="protein sequence ID" value="BDG09391.1"/>
    <property type="molecule type" value="Genomic_DNA"/>
</dbReference>
<comment type="subcellular location">
    <subcellularLocation>
        <location evidence="1">Secreted</location>
    </subcellularLocation>
</comment>
<dbReference type="InterPro" id="IPR002509">
    <property type="entry name" value="NODB_dom"/>
</dbReference>
<protein>
    <submittedName>
        <fullName evidence="4">Glycosyl transferase</fullName>
    </submittedName>
</protein>
<evidence type="ECO:0000256" key="2">
    <source>
        <dbReference type="ARBA" id="ARBA00022729"/>
    </source>
</evidence>
<name>A0ABN6NAF7_9BACT</name>
<sequence>MIHRRVVALMYHGLGEPADAAEGARYTVRLEELDAQLDVAAAAPGGVLDPRAPSDGPGVVLTFDDGEASVRTEALPRLAALGMRGALFMTTGFLGRPGYLDAAGLRAIHRAGWLIGAHGHTHRFLTLLEPDELHDELERSRAILSAVLGEAPVHLSLPGGRTSDEVERAARAHGFTTFWTSRPGCNASLGEGGVLRRTAIRRGTPLERFARLCRGEPLAHLADELDMGARGLVRRAMGDARYHAFTGRLLGLAGRR</sequence>